<comment type="catalytic activity">
    <reaction evidence="1">
        <text>[protein]-peptidylproline (omega=180) = [protein]-peptidylproline (omega=0)</text>
        <dbReference type="Rhea" id="RHEA:16237"/>
        <dbReference type="Rhea" id="RHEA-COMP:10747"/>
        <dbReference type="Rhea" id="RHEA-COMP:10748"/>
        <dbReference type="ChEBI" id="CHEBI:83833"/>
        <dbReference type="ChEBI" id="CHEBI:83834"/>
        <dbReference type="EC" id="5.2.1.8"/>
    </reaction>
</comment>
<reference evidence="6" key="1">
    <citation type="submission" date="2018-06" db="EMBL/GenBank/DDBJ databases">
        <authorList>
            <person name="Zhirakovskaya E."/>
        </authorList>
    </citation>
    <scope>NUCLEOTIDE SEQUENCE</scope>
</reference>
<dbReference type="PANTHER" id="PTHR43811:SF57">
    <property type="entry name" value="FKBP-TYPE PEPTIDYL-PROLYL CIS-TRANS ISOMERASE FKPA-RELATED"/>
    <property type="match status" value="1"/>
</dbReference>
<name>A0A3B0UEK5_9ZZZZ</name>
<keyword evidence="3" id="KW-0697">Rotamase</keyword>
<organism evidence="6">
    <name type="scientific">hydrothermal vent metagenome</name>
    <dbReference type="NCBI Taxonomy" id="652676"/>
    <lineage>
        <taxon>unclassified sequences</taxon>
        <taxon>metagenomes</taxon>
        <taxon>ecological metagenomes</taxon>
    </lineage>
</organism>
<evidence type="ECO:0000259" key="5">
    <source>
        <dbReference type="PROSITE" id="PS50059"/>
    </source>
</evidence>
<evidence type="ECO:0000256" key="1">
    <source>
        <dbReference type="ARBA" id="ARBA00000971"/>
    </source>
</evidence>
<dbReference type="Gene3D" id="3.10.50.40">
    <property type="match status" value="1"/>
</dbReference>
<dbReference type="EC" id="5.2.1.8" evidence="2"/>
<dbReference type="GO" id="GO:0006457">
    <property type="term" value="P:protein folding"/>
    <property type="evidence" value="ECO:0007669"/>
    <property type="project" value="InterPro"/>
</dbReference>
<evidence type="ECO:0000256" key="3">
    <source>
        <dbReference type="ARBA" id="ARBA00023110"/>
    </source>
</evidence>
<feature type="non-terminal residue" evidence="6">
    <location>
        <position position="1"/>
    </location>
</feature>
<keyword evidence="4 6" id="KW-0413">Isomerase</keyword>
<accession>A0A3B0UEK5</accession>
<evidence type="ECO:0000256" key="4">
    <source>
        <dbReference type="ARBA" id="ARBA00023235"/>
    </source>
</evidence>
<dbReference type="PANTHER" id="PTHR43811">
    <property type="entry name" value="FKBP-TYPE PEPTIDYL-PROLYL CIS-TRANS ISOMERASE FKPA"/>
    <property type="match status" value="1"/>
</dbReference>
<evidence type="ECO:0000313" key="6">
    <source>
        <dbReference type="EMBL" id="VAW28988.1"/>
    </source>
</evidence>
<dbReference type="SUPFAM" id="SSF54534">
    <property type="entry name" value="FKBP-like"/>
    <property type="match status" value="1"/>
</dbReference>
<sequence>QGVTLDVDALAQGIADAITESDTLMSPQEMRSTLIELKRNITAAEEKEIKLGAINKRRIADEKLANGAAFLAGNAKKEGVISLTSGLQYKIIKAGTGRKPTLKDEVTVHYQGTLISGREFDSSQRQGKPVVFTLESVIPGWQEALPLMREGATWEIYIPESLAYGRRGPLAYQSLIFKIELLSIAETASNS</sequence>
<dbReference type="EMBL" id="UOES01000492">
    <property type="protein sequence ID" value="VAW28988.1"/>
    <property type="molecule type" value="Genomic_DNA"/>
</dbReference>
<dbReference type="InterPro" id="IPR046357">
    <property type="entry name" value="PPIase_dom_sf"/>
</dbReference>
<dbReference type="GO" id="GO:0003755">
    <property type="term" value="F:peptidyl-prolyl cis-trans isomerase activity"/>
    <property type="evidence" value="ECO:0007669"/>
    <property type="project" value="UniProtKB-KW"/>
</dbReference>
<dbReference type="InterPro" id="IPR000774">
    <property type="entry name" value="PPIase_FKBP_N"/>
</dbReference>
<dbReference type="Pfam" id="PF01346">
    <property type="entry name" value="FKBP_N"/>
    <property type="match status" value="1"/>
</dbReference>
<protein>
    <recommendedName>
        <fullName evidence="2">peptidylprolyl isomerase</fullName>
        <ecNumber evidence="2">5.2.1.8</ecNumber>
    </recommendedName>
</protein>
<evidence type="ECO:0000256" key="2">
    <source>
        <dbReference type="ARBA" id="ARBA00013194"/>
    </source>
</evidence>
<feature type="domain" description="PPIase FKBP-type" evidence="5">
    <location>
        <begin position="103"/>
        <end position="185"/>
    </location>
</feature>
<dbReference type="InterPro" id="IPR036944">
    <property type="entry name" value="PPIase_FKBP_N_sf"/>
</dbReference>
<dbReference type="Gene3D" id="1.10.287.460">
    <property type="entry name" value="Peptidyl-prolyl cis-trans isomerase, FKBP-type, N-terminal domain"/>
    <property type="match status" value="1"/>
</dbReference>
<dbReference type="Pfam" id="PF00254">
    <property type="entry name" value="FKBP_C"/>
    <property type="match status" value="1"/>
</dbReference>
<dbReference type="PROSITE" id="PS50059">
    <property type="entry name" value="FKBP_PPIASE"/>
    <property type="match status" value="1"/>
</dbReference>
<dbReference type="AlphaFoldDB" id="A0A3B0UEK5"/>
<proteinExistence type="predicted"/>
<gene>
    <name evidence="6" type="ORF">MNBD_BACTEROID06-1438</name>
</gene>
<dbReference type="InterPro" id="IPR001179">
    <property type="entry name" value="PPIase_FKBP_dom"/>
</dbReference>